<dbReference type="InterPro" id="IPR006029">
    <property type="entry name" value="Neurotrans-gated_channel_TM"/>
</dbReference>
<keyword evidence="8 20" id="KW-0406">Ion transport</keyword>
<evidence type="ECO:0000256" key="11">
    <source>
        <dbReference type="ARBA" id="ARBA00023170"/>
    </source>
</evidence>
<dbReference type="PRINTS" id="PR00252">
    <property type="entry name" value="NRIONCHANNEL"/>
</dbReference>
<keyword evidence="12" id="KW-0869">Chloride channel</keyword>
<keyword evidence="2 20" id="KW-0813">Transport</keyword>
<protein>
    <recommendedName>
        <fullName evidence="19">Gamma-aminobutyric acid receptor subunit beta</fullName>
    </recommendedName>
</protein>
<dbReference type="GO" id="GO:0045211">
    <property type="term" value="C:postsynaptic membrane"/>
    <property type="evidence" value="ECO:0007669"/>
    <property type="project" value="UniProtKB-SubCell"/>
</dbReference>
<evidence type="ECO:0000256" key="18">
    <source>
        <dbReference type="ARBA" id="ARBA00034104"/>
    </source>
</evidence>
<evidence type="ECO:0000256" key="4">
    <source>
        <dbReference type="ARBA" id="ARBA00022692"/>
    </source>
</evidence>
<reference evidence="23" key="1">
    <citation type="journal article" date="2008" name="Nat. Genet.">
        <title>The Pristionchus pacificus genome provides a unique perspective on nematode lifestyle and parasitism.</title>
        <authorList>
            <person name="Dieterich C."/>
            <person name="Clifton S.W."/>
            <person name="Schuster L.N."/>
            <person name="Chinwalla A."/>
            <person name="Delehaunty K."/>
            <person name="Dinkelacker I."/>
            <person name="Fulton L."/>
            <person name="Fulton R."/>
            <person name="Godfrey J."/>
            <person name="Minx P."/>
            <person name="Mitreva M."/>
            <person name="Roeseler W."/>
            <person name="Tian H."/>
            <person name="Witte H."/>
            <person name="Yang S.P."/>
            <person name="Wilson R.K."/>
            <person name="Sommer R.J."/>
        </authorList>
    </citation>
    <scope>NUCLEOTIDE SEQUENCE [LARGE SCALE GENOMIC DNA]</scope>
    <source>
        <strain evidence="23">PS312</strain>
    </source>
</reference>
<keyword evidence="4 20" id="KW-0812">Transmembrane</keyword>
<dbReference type="PRINTS" id="PR00253">
    <property type="entry name" value="GABAARECEPTR"/>
</dbReference>
<dbReference type="Pfam" id="PF02931">
    <property type="entry name" value="Neur_chan_LBD"/>
    <property type="match status" value="1"/>
</dbReference>
<keyword evidence="3" id="KW-1003">Cell membrane</keyword>
<evidence type="ECO:0000256" key="13">
    <source>
        <dbReference type="ARBA" id="ARBA00023180"/>
    </source>
</evidence>
<evidence type="ECO:0000256" key="2">
    <source>
        <dbReference type="ARBA" id="ARBA00022448"/>
    </source>
</evidence>
<keyword evidence="17 20" id="KW-0407">Ion channel</keyword>
<gene>
    <name evidence="22" type="primary">WBGene00111807</name>
</gene>
<dbReference type="FunFam" id="2.70.170.10:FF:000021">
    <property type="entry name" value="Gamma-aminobutyric acid receptor isoform 3b"/>
    <property type="match status" value="1"/>
</dbReference>
<evidence type="ECO:0000256" key="20">
    <source>
        <dbReference type="RuleBase" id="RU000687"/>
    </source>
</evidence>
<dbReference type="InterPro" id="IPR006201">
    <property type="entry name" value="Neur_channel"/>
</dbReference>
<dbReference type="GO" id="GO:1902476">
    <property type="term" value="P:chloride transmembrane transport"/>
    <property type="evidence" value="ECO:0000318"/>
    <property type="project" value="GO_Central"/>
</dbReference>
<dbReference type="PRINTS" id="PR01160">
    <property type="entry name" value="GABAARBETA"/>
</dbReference>
<accession>A0A8R1UGJ4</accession>
<keyword evidence="23" id="KW-1185">Reference proteome</keyword>
<reference evidence="22" key="2">
    <citation type="submission" date="2022-06" db="UniProtKB">
        <authorList>
            <consortium name="EnsemblMetazoa"/>
        </authorList>
    </citation>
    <scope>IDENTIFICATION</scope>
    <source>
        <strain evidence="22">PS312</strain>
    </source>
</reference>
<keyword evidence="11" id="KW-0675">Receptor</keyword>
<comment type="similarity">
    <text evidence="1">Belongs to the ligand-gated ion channel (TC 1.A.9) family. Gamma-aminobutyric acid receptor (TC 1.A.9.5) subfamily.</text>
</comment>
<dbReference type="NCBIfam" id="TIGR00860">
    <property type="entry name" value="LIC"/>
    <property type="match status" value="1"/>
</dbReference>
<dbReference type="GO" id="GO:0005254">
    <property type="term" value="F:chloride channel activity"/>
    <property type="evidence" value="ECO:0007669"/>
    <property type="project" value="UniProtKB-KW"/>
</dbReference>
<dbReference type="PROSITE" id="PS00236">
    <property type="entry name" value="NEUROTR_ION_CHANNEL"/>
    <property type="match status" value="1"/>
</dbReference>
<proteinExistence type="inferred from homology"/>
<dbReference type="GO" id="GO:0051932">
    <property type="term" value="P:synaptic transmission, GABAergic"/>
    <property type="evidence" value="ECO:0000318"/>
    <property type="project" value="GO_Central"/>
</dbReference>
<dbReference type="InterPro" id="IPR036734">
    <property type="entry name" value="Neur_chan_lig-bd_sf"/>
</dbReference>
<keyword evidence="5" id="KW-0732">Signal</keyword>
<dbReference type="EnsemblMetazoa" id="PPA22253.1">
    <property type="protein sequence ID" value="PPA22253.1"/>
    <property type="gene ID" value="WBGene00111807"/>
</dbReference>
<evidence type="ECO:0000256" key="5">
    <source>
        <dbReference type="ARBA" id="ARBA00022729"/>
    </source>
</evidence>
<keyword evidence="6 20" id="KW-1133">Transmembrane helix</keyword>
<dbReference type="Gene3D" id="2.70.170.10">
    <property type="entry name" value="Neurotransmitter-gated ion-channel ligand-binding domain"/>
    <property type="match status" value="1"/>
</dbReference>
<dbReference type="InterPro" id="IPR006202">
    <property type="entry name" value="Neur_chan_lig-bd"/>
</dbReference>
<keyword evidence="16" id="KW-1071">Ligand-gated ion channel</keyword>
<accession>A0A2A6CCZ2</accession>
<evidence type="ECO:0000313" key="22">
    <source>
        <dbReference type="EnsemblMetazoa" id="PPA22253.1"/>
    </source>
</evidence>
<keyword evidence="10" id="KW-1015">Disulfide bond</keyword>
<feature type="transmembrane region" description="Helical" evidence="20">
    <location>
        <begin position="288"/>
        <end position="309"/>
    </location>
</feature>
<organism evidence="22 23">
    <name type="scientific">Pristionchus pacificus</name>
    <name type="common">Parasitic nematode worm</name>
    <dbReference type="NCBI Taxonomy" id="54126"/>
    <lineage>
        <taxon>Eukaryota</taxon>
        <taxon>Metazoa</taxon>
        <taxon>Ecdysozoa</taxon>
        <taxon>Nematoda</taxon>
        <taxon>Chromadorea</taxon>
        <taxon>Rhabditida</taxon>
        <taxon>Rhabditina</taxon>
        <taxon>Diplogasteromorpha</taxon>
        <taxon>Diplogasteroidea</taxon>
        <taxon>Neodiplogasteridae</taxon>
        <taxon>Pristionchus</taxon>
    </lineage>
</organism>
<dbReference type="PROSITE" id="PS50003">
    <property type="entry name" value="PH_DOMAIN"/>
    <property type="match status" value="1"/>
</dbReference>
<evidence type="ECO:0000259" key="21">
    <source>
        <dbReference type="PROSITE" id="PS50003"/>
    </source>
</evidence>
<feature type="domain" description="PH" evidence="21">
    <location>
        <begin position="521"/>
        <end position="684"/>
    </location>
</feature>
<evidence type="ECO:0000256" key="6">
    <source>
        <dbReference type="ARBA" id="ARBA00022989"/>
    </source>
</evidence>
<dbReference type="CDD" id="cd19049">
    <property type="entry name" value="LGIC_TM_anion"/>
    <property type="match status" value="1"/>
</dbReference>
<evidence type="ECO:0000256" key="17">
    <source>
        <dbReference type="ARBA" id="ARBA00023303"/>
    </source>
</evidence>
<evidence type="ECO:0000256" key="16">
    <source>
        <dbReference type="ARBA" id="ARBA00023286"/>
    </source>
</evidence>
<dbReference type="GO" id="GO:0005230">
    <property type="term" value="F:extracellular ligand-gated monoatomic ion channel activity"/>
    <property type="evidence" value="ECO:0007669"/>
    <property type="project" value="EnsemblMetazoa"/>
</dbReference>
<dbReference type="SUPFAM" id="SSF63712">
    <property type="entry name" value="Nicotinic receptor ligand binding domain-like"/>
    <property type="match status" value="1"/>
</dbReference>
<dbReference type="PANTHER" id="PTHR18945">
    <property type="entry name" value="NEUROTRANSMITTER GATED ION CHANNEL"/>
    <property type="match status" value="1"/>
</dbReference>
<dbReference type="GO" id="GO:0034707">
    <property type="term" value="C:chloride channel complex"/>
    <property type="evidence" value="ECO:0007669"/>
    <property type="project" value="UniProtKB-KW"/>
</dbReference>
<dbReference type="Pfam" id="PF02932">
    <property type="entry name" value="Neur_chan_memb"/>
    <property type="match status" value="1"/>
</dbReference>
<evidence type="ECO:0000256" key="10">
    <source>
        <dbReference type="ARBA" id="ARBA00023157"/>
    </source>
</evidence>
<dbReference type="SUPFAM" id="SSF90112">
    <property type="entry name" value="Neurotransmitter-gated ion-channel transmembrane pore"/>
    <property type="match status" value="1"/>
</dbReference>
<comment type="caution">
    <text evidence="20">Lacks conserved residue(s) required for the propagation of feature annotation.</text>
</comment>
<evidence type="ECO:0000256" key="8">
    <source>
        <dbReference type="ARBA" id="ARBA00023065"/>
    </source>
</evidence>
<dbReference type="GO" id="GO:0004890">
    <property type="term" value="F:GABA-A receptor activity"/>
    <property type="evidence" value="ECO:0000318"/>
    <property type="project" value="GO_Central"/>
</dbReference>
<evidence type="ECO:0000256" key="1">
    <source>
        <dbReference type="ARBA" id="ARBA00010180"/>
    </source>
</evidence>
<dbReference type="InterPro" id="IPR002289">
    <property type="entry name" value="GABAAb_rcpt"/>
</dbReference>
<feature type="transmembrane region" description="Helical" evidence="20">
    <location>
        <begin position="255"/>
        <end position="276"/>
    </location>
</feature>
<evidence type="ECO:0000256" key="3">
    <source>
        <dbReference type="ARBA" id="ARBA00022475"/>
    </source>
</evidence>
<name>A0A2A6CCZ2_PRIPA</name>
<dbReference type="Proteomes" id="UP000005239">
    <property type="component" value="Unassembled WGS sequence"/>
</dbReference>
<dbReference type="Gene3D" id="1.20.58.390">
    <property type="entry name" value="Neurotransmitter-gated ion-channel transmembrane domain"/>
    <property type="match status" value="1"/>
</dbReference>
<dbReference type="AlphaFoldDB" id="A0A2A6CCZ2"/>
<evidence type="ECO:0000256" key="9">
    <source>
        <dbReference type="ARBA" id="ARBA00023136"/>
    </source>
</evidence>
<evidence type="ECO:0000313" key="23">
    <source>
        <dbReference type="Proteomes" id="UP000005239"/>
    </source>
</evidence>
<sequence length="686" mass="78793">MNETRRGIQKKTSSYTNASALLADILNDYDIRLRPGFGGDALLLTMDIIIASFDSISEVDMDYTVTMYLHQYWKDERLTWTDDVPIDDMTLNGEFSQRIWVPDTFLANDKHSYLHDVTEKNKMLRLSRDGRIAYGMRFTSTLACSMDLRNFPLDAQNCTVEIESYGYTTSEVLMKWNHPLAVHGVDQAEVPQFRILGYQTEDSIVSTATGSYQRLSLVFQLKRSVGYFIFQTYLPCVLIVMLSWVSFWINHEATSARVALGITTVLTMTTISTGVRQSLPRISYVKSIDIYLVMCFVFVFAALLEYAAVNYSYWGRRSRRGDNECSGWNLNGEPTAMSALDRINNDDKESTMEWNGKGKNIVEVNALLSRNQSTPEINPIDCYSGIDRDSHSVRRVVFRKRPSSPIPELCPDGGEAVIIDGDNPEYPRFVSGTKARPSFSIIYSYFAERNEGMLLNEKEAHFILDELLKEADRANTSSSIACSTWETVSFREILGLIDVIFPQRKVLEPLVDRIFERLVSQVIRKGFLLSRPSSSKSCLPFPSSSSWIPSWCTLTPDMSLIIERSTRTLMAQYDLKRASLNDGRAEREHSMRIALEEENKRLAKSVEDERRALKDEEIVRGLATRMLEEEKGKNEQMEKLLEELQNKLAKRWKKTFLLLLHSNDELMEEKQMMKWIKKMKERGMKE</sequence>
<evidence type="ECO:0000256" key="12">
    <source>
        <dbReference type="ARBA" id="ARBA00023173"/>
    </source>
</evidence>
<dbReference type="FunFam" id="1.20.58.390:FF:000040">
    <property type="entry name" value="Gamma-aminobutyric acid receptor subunit beta-like"/>
    <property type="match status" value="1"/>
</dbReference>
<dbReference type="InterPro" id="IPR006028">
    <property type="entry name" value="GABAA/Glycine_rcpt"/>
</dbReference>
<keyword evidence="13" id="KW-0325">Glycoprotein</keyword>
<keyword evidence="15" id="KW-0628">Postsynaptic cell membrane</keyword>
<dbReference type="CDD" id="cd22249">
    <property type="entry name" value="UDM1_RNF168_RNF169-like"/>
    <property type="match status" value="1"/>
</dbReference>
<dbReference type="GO" id="GO:1902711">
    <property type="term" value="C:GABA-A receptor complex"/>
    <property type="evidence" value="ECO:0000318"/>
    <property type="project" value="GO_Central"/>
</dbReference>
<dbReference type="InterPro" id="IPR038050">
    <property type="entry name" value="Neuro_actylchol_rec"/>
</dbReference>
<dbReference type="InterPro" id="IPR036719">
    <property type="entry name" value="Neuro-gated_channel_TM_sf"/>
</dbReference>
<evidence type="ECO:0000256" key="7">
    <source>
        <dbReference type="ARBA" id="ARBA00023018"/>
    </source>
</evidence>
<feature type="transmembrane region" description="Helical" evidence="20">
    <location>
        <begin position="225"/>
        <end position="249"/>
    </location>
</feature>
<dbReference type="InterPro" id="IPR001849">
    <property type="entry name" value="PH_domain"/>
</dbReference>
<evidence type="ECO:0000256" key="19">
    <source>
        <dbReference type="ARBA" id="ARBA00071250"/>
    </source>
</evidence>
<dbReference type="InterPro" id="IPR018000">
    <property type="entry name" value="Neurotransmitter_ion_chnl_CS"/>
</dbReference>
<evidence type="ECO:0000256" key="15">
    <source>
        <dbReference type="ARBA" id="ARBA00023257"/>
    </source>
</evidence>
<evidence type="ECO:0000256" key="14">
    <source>
        <dbReference type="ARBA" id="ARBA00023214"/>
    </source>
</evidence>
<keyword evidence="9 20" id="KW-0472">Membrane</keyword>
<keyword evidence="7" id="KW-0770">Synapse</keyword>
<comment type="subcellular location">
    <subcellularLocation>
        <location evidence="18">Postsynaptic cell membrane</location>
        <topology evidence="18">Multi-pass membrane protein</topology>
    </subcellularLocation>
</comment>
<keyword evidence="14" id="KW-0868">Chloride</keyword>